<dbReference type="AlphaFoldDB" id="A0A7T8EB20"/>
<gene>
    <name evidence="1" type="ORF">D7032_07510</name>
</gene>
<dbReference type="EMBL" id="CP032664">
    <property type="protein sequence ID" value="QQO83117.1"/>
    <property type="molecule type" value="Genomic_DNA"/>
</dbReference>
<proteinExistence type="predicted"/>
<dbReference type="RefSeq" id="WP_397609085.1">
    <property type="nucleotide sequence ID" value="NZ_CP032664.1"/>
</dbReference>
<accession>A0A7T8EB20</accession>
<reference evidence="1" key="1">
    <citation type="submission" date="2018-09" db="EMBL/GenBank/DDBJ databases">
        <title>Genome sequencing and analysis.</title>
        <authorList>
            <person name="Huang Y.-T."/>
        </authorList>
    </citation>
    <scope>NUCLEOTIDE SEQUENCE</scope>
    <source>
        <strain evidence="1">HIDE</strain>
    </source>
</reference>
<protein>
    <submittedName>
        <fullName evidence="1">Uncharacterized protein</fullName>
    </submittedName>
</protein>
<sequence>MNLFNLMPAADRERYQHAQQQTREHLERWKRCKAKLDGFNRKQIVSWLDRLPIDEREKCRTVLNNIMAARKAKEQQQGEA</sequence>
<name>A0A7T8EB20_9GAMM</name>
<organism evidence="1">
    <name type="scientific">Shewanella algae</name>
    <dbReference type="NCBI Taxonomy" id="38313"/>
    <lineage>
        <taxon>Bacteria</taxon>
        <taxon>Pseudomonadati</taxon>
        <taxon>Pseudomonadota</taxon>
        <taxon>Gammaproteobacteria</taxon>
        <taxon>Alteromonadales</taxon>
        <taxon>Shewanellaceae</taxon>
        <taxon>Shewanella</taxon>
    </lineage>
</organism>
<evidence type="ECO:0000313" key="1">
    <source>
        <dbReference type="EMBL" id="QQO83117.1"/>
    </source>
</evidence>